<feature type="chain" id="PRO_5045571826" evidence="1">
    <location>
        <begin position="26"/>
        <end position="138"/>
    </location>
</feature>
<dbReference type="PANTHER" id="PTHR36505:SF1">
    <property type="entry name" value="BLR1072 PROTEIN"/>
    <property type="match status" value="1"/>
</dbReference>
<evidence type="ECO:0000256" key="1">
    <source>
        <dbReference type="SAM" id="SignalP"/>
    </source>
</evidence>
<dbReference type="Gene3D" id="2.30.30.240">
    <property type="entry name" value="PRC-barrel domain"/>
    <property type="match status" value="1"/>
</dbReference>
<proteinExistence type="predicted"/>
<reference evidence="3 4" key="1">
    <citation type="submission" date="2024-05" db="EMBL/GenBank/DDBJ databases">
        <title>Genome Sequence and Characterization of the New Strain Purple Sulfur Bacterium of Genus Thioalkalicoccus.</title>
        <authorList>
            <person name="Bryantseva I.A."/>
            <person name="Kyndt J.A."/>
            <person name="Imhoff J.F."/>
        </authorList>
    </citation>
    <scope>NUCLEOTIDE SEQUENCE [LARGE SCALE GENOMIC DNA]</scope>
    <source>
        <strain evidence="3 4">Um2</strain>
    </source>
</reference>
<protein>
    <submittedName>
        <fullName evidence="3">PRC-barrel domain-containing protein</fullName>
    </submittedName>
</protein>
<evidence type="ECO:0000313" key="4">
    <source>
        <dbReference type="Proteomes" id="UP001564408"/>
    </source>
</evidence>
<feature type="signal peptide" evidence="1">
    <location>
        <begin position="1"/>
        <end position="25"/>
    </location>
</feature>
<dbReference type="Pfam" id="PF05239">
    <property type="entry name" value="PRC"/>
    <property type="match status" value="1"/>
</dbReference>
<keyword evidence="1" id="KW-0732">Signal</keyword>
<dbReference type="Proteomes" id="UP001564408">
    <property type="component" value="Unassembled WGS sequence"/>
</dbReference>
<feature type="domain" description="PRC-barrel" evidence="2">
    <location>
        <begin position="48"/>
        <end position="128"/>
    </location>
</feature>
<dbReference type="PANTHER" id="PTHR36505">
    <property type="entry name" value="BLR1072 PROTEIN"/>
    <property type="match status" value="1"/>
</dbReference>
<evidence type="ECO:0000313" key="3">
    <source>
        <dbReference type="EMBL" id="MEY6432899.1"/>
    </source>
</evidence>
<gene>
    <name evidence="3" type="ORF">ABC977_10810</name>
</gene>
<accession>A0ABV4BEE9</accession>
<dbReference type="InterPro" id="IPR011033">
    <property type="entry name" value="PRC_barrel-like_sf"/>
</dbReference>
<organism evidence="3 4">
    <name type="scientific">Thioalkalicoccus limnaeus</name>
    <dbReference type="NCBI Taxonomy" id="120681"/>
    <lineage>
        <taxon>Bacteria</taxon>
        <taxon>Pseudomonadati</taxon>
        <taxon>Pseudomonadota</taxon>
        <taxon>Gammaproteobacteria</taxon>
        <taxon>Chromatiales</taxon>
        <taxon>Chromatiaceae</taxon>
        <taxon>Thioalkalicoccus</taxon>
    </lineage>
</organism>
<comment type="caution">
    <text evidence="3">The sequence shown here is derived from an EMBL/GenBank/DDBJ whole genome shotgun (WGS) entry which is preliminary data.</text>
</comment>
<dbReference type="InterPro" id="IPR027275">
    <property type="entry name" value="PRC-brl_dom"/>
</dbReference>
<dbReference type="SUPFAM" id="SSF50346">
    <property type="entry name" value="PRC-barrel domain"/>
    <property type="match status" value="1"/>
</dbReference>
<name>A0ABV4BEE9_9GAMM</name>
<keyword evidence="4" id="KW-1185">Reference proteome</keyword>
<dbReference type="EMBL" id="JBDKXB010000013">
    <property type="protein sequence ID" value="MEY6432899.1"/>
    <property type="molecule type" value="Genomic_DNA"/>
</dbReference>
<sequence length="138" mass="14719">MRKLTSLALALLVPAFAFGLGSVSAAETDRSSKSDTAFETYQSGKPADAFYADDVIGSNLKSRVGDKDIGSINDLIMDKDGRVVAAIVDVGGFLGMGQKSVALDWQSVEATVDEDGNHVFHVNATEDTLKNTPEHKRD</sequence>
<evidence type="ECO:0000259" key="2">
    <source>
        <dbReference type="Pfam" id="PF05239"/>
    </source>
</evidence>
<dbReference type="RefSeq" id="WP_369667285.1">
    <property type="nucleotide sequence ID" value="NZ_JBDKXB010000013.1"/>
</dbReference>